<dbReference type="Proteomes" id="UP000238157">
    <property type="component" value="Unassembled WGS sequence"/>
</dbReference>
<organism evidence="3 4">
    <name type="scientific">Mongoliibacter ruber</name>
    <dbReference type="NCBI Taxonomy" id="1750599"/>
    <lineage>
        <taxon>Bacteria</taxon>
        <taxon>Pseudomonadati</taxon>
        <taxon>Bacteroidota</taxon>
        <taxon>Cytophagia</taxon>
        <taxon>Cytophagales</taxon>
        <taxon>Cyclobacteriaceae</taxon>
        <taxon>Mongoliibacter</taxon>
    </lineage>
</organism>
<evidence type="ECO:0000256" key="1">
    <source>
        <dbReference type="ARBA" id="ARBA00022679"/>
    </source>
</evidence>
<dbReference type="Pfam" id="PF01648">
    <property type="entry name" value="ACPS"/>
    <property type="match status" value="1"/>
</dbReference>
<keyword evidence="4" id="KW-1185">Reference proteome</keyword>
<gene>
    <name evidence="3" type="ORF">CLW00_105214</name>
</gene>
<feature type="domain" description="4'-phosphopantetheinyl transferase" evidence="2">
    <location>
        <begin position="106"/>
        <end position="206"/>
    </location>
</feature>
<sequence>MQTKIEKISPLSALAVNIIEEVPESVIDFLSFREKLSFSNISRPEKRVEWISARLAIKKALDCISLPYPGFFKDENGKSHPMDGYGHVSLTHTRGIAAAIFHKDMAVGIDLDYIREKVVRLGPKFLDVSEMDFLDNDPELHTTAWSAKESIFKCQGKRGVSLKDNIILEPFSVNDKVIKGRIYGTEFSDHHYTVKVEKEKDIVMTYTIW</sequence>
<keyword evidence="1 3" id="KW-0808">Transferase</keyword>
<dbReference type="GO" id="GO:0000287">
    <property type="term" value="F:magnesium ion binding"/>
    <property type="evidence" value="ECO:0007669"/>
    <property type="project" value="InterPro"/>
</dbReference>
<dbReference type="InterPro" id="IPR037143">
    <property type="entry name" value="4-PPantetheinyl_Trfase_dom_sf"/>
</dbReference>
<name>A0A2T0WN15_9BACT</name>
<accession>A0A2T0WN15</accession>
<dbReference type="EMBL" id="PVTR01000005">
    <property type="protein sequence ID" value="PRY88093.1"/>
    <property type="molecule type" value="Genomic_DNA"/>
</dbReference>
<dbReference type="OrthoDB" id="1190494at2"/>
<dbReference type="SUPFAM" id="SSF56214">
    <property type="entry name" value="4'-phosphopantetheinyl transferase"/>
    <property type="match status" value="2"/>
</dbReference>
<evidence type="ECO:0000313" key="4">
    <source>
        <dbReference type="Proteomes" id="UP000238157"/>
    </source>
</evidence>
<protein>
    <submittedName>
        <fullName evidence="3">Phosphopantetheinyl transferase</fullName>
    </submittedName>
</protein>
<dbReference type="RefSeq" id="WP_106133580.1">
    <property type="nucleotide sequence ID" value="NZ_PVTR01000005.1"/>
</dbReference>
<dbReference type="InterPro" id="IPR008278">
    <property type="entry name" value="4-PPantetheinyl_Trfase_dom"/>
</dbReference>
<reference evidence="3 4" key="1">
    <citation type="submission" date="2018-03" db="EMBL/GenBank/DDBJ databases">
        <title>Genomic Encyclopedia of Archaeal and Bacterial Type Strains, Phase II (KMG-II): from individual species to whole genera.</title>
        <authorList>
            <person name="Goeker M."/>
        </authorList>
    </citation>
    <scope>NUCLEOTIDE SEQUENCE [LARGE SCALE GENOMIC DNA]</scope>
    <source>
        <strain evidence="3 4">DSM 27929</strain>
    </source>
</reference>
<comment type="caution">
    <text evidence="3">The sequence shown here is derived from an EMBL/GenBank/DDBJ whole genome shotgun (WGS) entry which is preliminary data.</text>
</comment>
<proteinExistence type="predicted"/>
<dbReference type="GO" id="GO:0008897">
    <property type="term" value="F:holo-[acyl-carrier-protein] synthase activity"/>
    <property type="evidence" value="ECO:0007669"/>
    <property type="project" value="InterPro"/>
</dbReference>
<evidence type="ECO:0000259" key="2">
    <source>
        <dbReference type="Pfam" id="PF01648"/>
    </source>
</evidence>
<evidence type="ECO:0000313" key="3">
    <source>
        <dbReference type="EMBL" id="PRY88093.1"/>
    </source>
</evidence>
<dbReference type="Gene3D" id="3.90.470.20">
    <property type="entry name" value="4'-phosphopantetheinyl transferase domain"/>
    <property type="match status" value="1"/>
</dbReference>
<dbReference type="AlphaFoldDB" id="A0A2T0WN15"/>